<dbReference type="InterPro" id="IPR013783">
    <property type="entry name" value="Ig-like_fold"/>
</dbReference>
<evidence type="ECO:0000313" key="8">
    <source>
        <dbReference type="Proteomes" id="UP000551443"/>
    </source>
</evidence>
<feature type="non-terminal residue" evidence="7">
    <location>
        <position position="295"/>
    </location>
</feature>
<proteinExistence type="predicted"/>
<dbReference type="Gene3D" id="2.60.40.10">
    <property type="entry name" value="Immunoglobulins"/>
    <property type="match status" value="3"/>
</dbReference>
<organism evidence="7 8">
    <name type="scientific">Xiphorhynchus elegans</name>
    <name type="common">elegant woodcreeper</name>
    <dbReference type="NCBI Taxonomy" id="269412"/>
    <lineage>
        <taxon>Eukaryota</taxon>
        <taxon>Metazoa</taxon>
        <taxon>Chordata</taxon>
        <taxon>Craniata</taxon>
        <taxon>Vertebrata</taxon>
        <taxon>Euteleostomi</taxon>
        <taxon>Archelosauria</taxon>
        <taxon>Archosauria</taxon>
        <taxon>Dinosauria</taxon>
        <taxon>Saurischia</taxon>
        <taxon>Theropoda</taxon>
        <taxon>Coelurosauria</taxon>
        <taxon>Aves</taxon>
        <taxon>Neognathae</taxon>
        <taxon>Neoaves</taxon>
        <taxon>Telluraves</taxon>
        <taxon>Australaves</taxon>
        <taxon>Passeriformes</taxon>
        <taxon>Dendrocolaptidae</taxon>
        <taxon>Xiphorhynchus</taxon>
    </lineage>
</organism>
<dbReference type="GO" id="GO:0003341">
    <property type="term" value="P:cilium movement"/>
    <property type="evidence" value="ECO:0007669"/>
    <property type="project" value="TreeGrafter"/>
</dbReference>
<evidence type="ECO:0000256" key="5">
    <source>
        <dbReference type="ARBA" id="ARBA00023273"/>
    </source>
</evidence>
<sequence>LSNRGPIEGSFRLIPPTTTIGSCFTFLPQEGIIAPDGLQAIQISFRTTIPGEFKEEFQFSVTKSPKPATFTIRGCVIVPTFRFNVPALHFGDISFGFPRTLTCRLTSTSLMPMPFNLRIPEDGLGEPSTTSSVQISSDAHPSWRKRAQGLMQPMEFTIKPCRGTICSQEFQDIQVTLCSNTVGRYQMELVVDVDGVGKKLSALPLTARCVVPPLRVLNPIMTFGRCCLKVPYQKTLTLVNDSDFPGCYGLLPQEDRKDAAVWYSSPAPCGIINAHSSVEIPLILEAQLLGEHDII</sequence>
<dbReference type="InterPro" id="IPR053879">
    <property type="entry name" value="HYDIN_VesB_CFA65-like_Ig"/>
</dbReference>
<evidence type="ECO:0000256" key="1">
    <source>
        <dbReference type="ARBA" id="ARBA00004138"/>
    </source>
</evidence>
<keyword evidence="8" id="KW-1185">Reference proteome</keyword>
<feature type="domain" description="HYDIN/VesB/CFA65-like Ig-like" evidence="6">
    <location>
        <begin position="1"/>
        <end position="75"/>
    </location>
</feature>
<comment type="subcellular location">
    <subcellularLocation>
        <location evidence="1">Cell projection</location>
        <location evidence="1">Cilium</location>
    </subcellularLocation>
    <subcellularLocation>
        <location evidence="2">Cytoplasm</location>
    </subcellularLocation>
</comment>
<accession>A0A7L3PAW4</accession>
<dbReference type="PANTHER" id="PTHR23053">
    <property type="entry name" value="DLEC1 DELETED IN LUNG AND ESOPHAGEAL CANCER 1"/>
    <property type="match status" value="1"/>
</dbReference>
<dbReference type="PANTHER" id="PTHR23053:SF0">
    <property type="entry name" value="HYDROCEPHALUS-INDUCING PROTEIN HOMOLOG"/>
    <property type="match status" value="1"/>
</dbReference>
<dbReference type="GO" id="GO:0005930">
    <property type="term" value="C:axoneme"/>
    <property type="evidence" value="ECO:0007669"/>
    <property type="project" value="TreeGrafter"/>
</dbReference>
<evidence type="ECO:0000313" key="7">
    <source>
        <dbReference type="EMBL" id="NXU88235.1"/>
    </source>
</evidence>
<dbReference type="AlphaFoldDB" id="A0A7L3PAW4"/>
<comment type="caution">
    <text evidence="7">The sequence shown here is derived from an EMBL/GenBank/DDBJ whole genome shotgun (WGS) entry which is preliminary data.</text>
</comment>
<keyword evidence="3" id="KW-0963">Cytoplasm</keyword>
<dbReference type="EMBL" id="VZUH01003997">
    <property type="protein sequence ID" value="NXU88235.1"/>
    <property type="molecule type" value="Genomic_DNA"/>
</dbReference>
<name>A0A7L3PAW4_9DEND</name>
<evidence type="ECO:0000259" key="6">
    <source>
        <dbReference type="Pfam" id="PF22544"/>
    </source>
</evidence>
<dbReference type="InterPro" id="IPR033305">
    <property type="entry name" value="Hydin-like"/>
</dbReference>
<dbReference type="Pfam" id="PF22544">
    <property type="entry name" value="HYDIN_VesB_CFA65-like_Ig"/>
    <property type="match status" value="1"/>
</dbReference>
<keyword evidence="4" id="KW-0969">Cilium</keyword>
<gene>
    <name evidence="7" type="primary">Hydin_0</name>
    <name evidence="7" type="ORF">XIPELE_R05325</name>
</gene>
<evidence type="ECO:0000256" key="4">
    <source>
        <dbReference type="ARBA" id="ARBA00023069"/>
    </source>
</evidence>
<protein>
    <submittedName>
        <fullName evidence="7">HYDIN protein</fullName>
    </submittedName>
</protein>
<evidence type="ECO:0000256" key="2">
    <source>
        <dbReference type="ARBA" id="ARBA00004496"/>
    </source>
</evidence>
<feature type="non-terminal residue" evidence="7">
    <location>
        <position position="1"/>
    </location>
</feature>
<evidence type="ECO:0000256" key="3">
    <source>
        <dbReference type="ARBA" id="ARBA00022490"/>
    </source>
</evidence>
<dbReference type="Proteomes" id="UP000551443">
    <property type="component" value="Unassembled WGS sequence"/>
</dbReference>
<reference evidence="7 8" key="1">
    <citation type="submission" date="2019-09" db="EMBL/GenBank/DDBJ databases">
        <title>Bird 10,000 Genomes (B10K) Project - Family phase.</title>
        <authorList>
            <person name="Zhang G."/>
        </authorList>
    </citation>
    <scope>NUCLEOTIDE SEQUENCE [LARGE SCALE GENOMIC DNA]</scope>
    <source>
        <strain evidence="7">OUT-0059</strain>
        <tissue evidence="7">Muscle</tissue>
    </source>
</reference>
<keyword evidence="5" id="KW-0966">Cell projection</keyword>
<dbReference type="GO" id="GO:1904158">
    <property type="term" value="P:axonemal central apparatus assembly"/>
    <property type="evidence" value="ECO:0007669"/>
    <property type="project" value="TreeGrafter"/>
</dbReference>